<evidence type="ECO:0000313" key="2">
    <source>
        <dbReference type="Proteomes" id="UP000277803"/>
    </source>
</evidence>
<organism evidence="1 2">
    <name type="scientific">Veillonella atypica</name>
    <dbReference type="NCBI Taxonomy" id="39777"/>
    <lineage>
        <taxon>Bacteria</taxon>
        <taxon>Bacillati</taxon>
        <taxon>Bacillota</taxon>
        <taxon>Negativicutes</taxon>
        <taxon>Veillonellales</taxon>
        <taxon>Veillonellaceae</taxon>
        <taxon>Veillonella</taxon>
    </lineage>
</organism>
<evidence type="ECO:0000313" key="1">
    <source>
        <dbReference type="EMBL" id="RJY50374.1"/>
    </source>
</evidence>
<protein>
    <submittedName>
        <fullName evidence="1">Uncharacterized protein</fullName>
    </submittedName>
</protein>
<name>A0A3A6W082_9FIRM</name>
<gene>
    <name evidence="1" type="ORF">D2965_05805</name>
</gene>
<dbReference type="Proteomes" id="UP000277803">
    <property type="component" value="Unassembled WGS sequence"/>
</dbReference>
<proteinExistence type="predicted"/>
<dbReference type="EMBL" id="QXZZ01000028">
    <property type="protein sequence ID" value="RJY50374.1"/>
    <property type="molecule type" value="Genomic_DNA"/>
</dbReference>
<accession>A0A3A6W082</accession>
<reference evidence="1 2" key="1">
    <citation type="submission" date="2018-09" db="EMBL/GenBank/DDBJ databases">
        <title>Genome sequence of Veillonella atypica isolated from periodontal Korean patients.</title>
        <authorList>
            <person name="Lee J.-H."/>
            <person name="Moon J.-H."/>
            <person name="Shin S.-Y."/>
        </authorList>
    </citation>
    <scope>NUCLEOTIDE SEQUENCE [LARGE SCALE GENOMIC DNA]</scope>
    <source>
        <strain evidence="1 2">KHUD_V1</strain>
    </source>
</reference>
<sequence length="71" mass="8612">MEHFKQGDCVLVSNDNKHWYHRHFYRIDDMWGGTGNALVYAEGKSPWTVSRKHEDQYKLYEIWRYCKGAEE</sequence>
<comment type="caution">
    <text evidence="1">The sequence shown here is derived from an EMBL/GenBank/DDBJ whole genome shotgun (WGS) entry which is preliminary data.</text>
</comment>
<dbReference type="AlphaFoldDB" id="A0A3A6W082"/>